<dbReference type="RefSeq" id="WP_386076163.1">
    <property type="nucleotide sequence ID" value="NZ_JBHTJT010000038.1"/>
</dbReference>
<dbReference type="EMBL" id="JBHTJT010000038">
    <property type="protein sequence ID" value="MFD0981274.1"/>
    <property type="molecule type" value="Genomic_DNA"/>
</dbReference>
<gene>
    <name evidence="2" type="ORF">ACFQ2S_16680</name>
</gene>
<feature type="signal peptide" evidence="1">
    <location>
        <begin position="1"/>
        <end position="23"/>
    </location>
</feature>
<organism evidence="2 3">
    <name type="scientific">Tropicimonas aquimaris</name>
    <dbReference type="NCBI Taxonomy" id="914152"/>
    <lineage>
        <taxon>Bacteria</taxon>
        <taxon>Pseudomonadati</taxon>
        <taxon>Pseudomonadota</taxon>
        <taxon>Alphaproteobacteria</taxon>
        <taxon>Rhodobacterales</taxon>
        <taxon>Roseobacteraceae</taxon>
        <taxon>Tropicimonas</taxon>
    </lineage>
</organism>
<sequence length="129" mass="13190">MNKPLSFSLAVGIALATTVPALASSRDSDGDVTSVIAPTWHGDPKIIYRFDAIGTPIELTTAEIAAVADAGGAGGATVRAGGEVFAVETDAGEVFLRHVSTGQRYTGVPMRVSSTGKTLRVNPASFGLD</sequence>
<evidence type="ECO:0000313" key="3">
    <source>
        <dbReference type="Proteomes" id="UP001597108"/>
    </source>
</evidence>
<dbReference type="Proteomes" id="UP001597108">
    <property type="component" value="Unassembled WGS sequence"/>
</dbReference>
<keyword evidence="1" id="KW-0732">Signal</keyword>
<keyword evidence="3" id="KW-1185">Reference proteome</keyword>
<feature type="chain" id="PRO_5045182365" evidence="1">
    <location>
        <begin position="24"/>
        <end position="129"/>
    </location>
</feature>
<proteinExistence type="predicted"/>
<comment type="caution">
    <text evidence="2">The sequence shown here is derived from an EMBL/GenBank/DDBJ whole genome shotgun (WGS) entry which is preliminary data.</text>
</comment>
<evidence type="ECO:0000256" key="1">
    <source>
        <dbReference type="SAM" id="SignalP"/>
    </source>
</evidence>
<protein>
    <submittedName>
        <fullName evidence="2">Uncharacterized protein</fullName>
    </submittedName>
</protein>
<accession>A0ABW3ITB9</accession>
<name>A0ABW3ITB9_9RHOB</name>
<evidence type="ECO:0000313" key="2">
    <source>
        <dbReference type="EMBL" id="MFD0981274.1"/>
    </source>
</evidence>
<reference evidence="3" key="1">
    <citation type="journal article" date="2019" name="Int. J. Syst. Evol. Microbiol.">
        <title>The Global Catalogue of Microorganisms (GCM) 10K type strain sequencing project: providing services to taxonomists for standard genome sequencing and annotation.</title>
        <authorList>
            <consortium name="The Broad Institute Genomics Platform"/>
            <consortium name="The Broad Institute Genome Sequencing Center for Infectious Disease"/>
            <person name="Wu L."/>
            <person name="Ma J."/>
        </authorList>
    </citation>
    <scope>NUCLEOTIDE SEQUENCE [LARGE SCALE GENOMIC DNA]</scope>
    <source>
        <strain evidence="3">CCUG 60524</strain>
    </source>
</reference>